<protein>
    <recommendedName>
        <fullName evidence="2">Acb2/Tad1 hairpin domain-containing protein</fullName>
    </recommendedName>
</protein>
<comment type="caution">
    <text evidence="3">The sequence shown here is derived from an EMBL/GenBank/DDBJ whole genome shotgun (WGS) entry which is preliminary data.</text>
</comment>
<name>A0ABX5DPX2_9BACI</name>
<dbReference type="EMBL" id="PVRR01000015">
    <property type="protein sequence ID" value="PRT35480.1"/>
    <property type="molecule type" value="Genomic_DNA"/>
</dbReference>
<gene>
    <name evidence="3" type="ORF">C6357_28845</name>
</gene>
<dbReference type="RefSeq" id="WP_098603073.1">
    <property type="nucleotide sequence ID" value="NZ_PVRR01000015.1"/>
</dbReference>
<evidence type="ECO:0000256" key="1">
    <source>
        <dbReference type="ARBA" id="ARBA00022741"/>
    </source>
</evidence>
<evidence type="ECO:0000313" key="4">
    <source>
        <dbReference type="Proteomes" id="UP000239236"/>
    </source>
</evidence>
<sequence>MSEYINIKFQEGPIQENGVNGAQIEEVIQVLHDRLQGFQNGGFPCNENTMAMHHLKRAKEWLDERTAKRKAQGVEGKYEKHND</sequence>
<keyword evidence="1" id="KW-0547">Nucleotide-binding</keyword>
<dbReference type="Pfam" id="PF24729">
    <property type="entry name" value="Acb2_Tad1_hairpin"/>
    <property type="match status" value="1"/>
</dbReference>
<feature type="domain" description="Acb2/Tad1 hairpin" evidence="2">
    <location>
        <begin position="1"/>
        <end position="67"/>
    </location>
</feature>
<evidence type="ECO:0000313" key="3">
    <source>
        <dbReference type="EMBL" id="PRT35480.1"/>
    </source>
</evidence>
<dbReference type="Proteomes" id="UP000239236">
    <property type="component" value="Unassembled WGS sequence"/>
</dbReference>
<reference evidence="3 4" key="1">
    <citation type="submission" date="2018-03" db="EMBL/GenBank/DDBJ databases">
        <title>Genotypic and phenotypic analysis of antagonistic Bacillus spp. isolated from rhizosphere soil of plants in Tibet.</title>
        <authorList>
            <person name="Borriss R."/>
            <person name="Lasch P."/>
            <person name="Wu L."/>
            <person name="Wu H."/>
            <person name="Gao X."/>
        </authorList>
    </citation>
    <scope>NUCLEOTIDE SEQUENCE [LARGE SCALE GENOMIC DNA]</scope>
    <source>
        <strain evidence="3 4">NMSW16</strain>
    </source>
</reference>
<dbReference type="InterPro" id="IPR056098">
    <property type="entry name" value="Acb2/Tad1_hairpin"/>
</dbReference>
<organism evidence="3 4">
    <name type="scientific">Bacillus wiedmannii</name>
    <dbReference type="NCBI Taxonomy" id="1890302"/>
    <lineage>
        <taxon>Bacteria</taxon>
        <taxon>Bacillati</taxon>
        <taxon>Bacillota</taxon>
        <taxon>Bacilli</taxon>
        <taxon>Bacillales</taxon>
        <taxon>Bacillaceae</taxon>
        <taxon>Bacillus</taxon>
        <taxon>Bacillus cereus group</taxon>
    </lineage>
</organism>
<proteinExistence type="predicted"/>
<evidence type="ECO:0000259" key="2">
    <source>
        <dbReference type="Pfam" id="PF24729"/>
    </source>
</evidence>
<keyword evidence="4" id="KW-1185">Reference proteome</keyword>
<accession>A0ABX5DPX2</accession>